<protein>
    <submittedName>
        <fullName evidence="1">Uncharacterized protein</fullName>
    </submittedName>
</protein>
<reference evidence="2" key="1">
    <citation type="journal article" date="2019" name="Int. J. Syst. Evol. Microbiol.">
        <title>The Global Catalogue of Microorganisms (GCM) 10K type strain sequencing project: providing services to taxonomists for standard genome sequencing and annotation.</title>
        <authorList>
            <consortium name="The Broad Institute Genomics Platform"/>
            <consortium name="The Broad Institute Genome Sequencing Center for Infectious Disease"/>
            <person name="Wu L."/>
            <person name="Ma J."/>
        </authorList>
    </citation>
    <scope>NUCLEOTIDE SEQUENCE [LARGE SCALE GENOMIC DNA]</scope>
    <source>
        <strain evidence="2">NBRC 106310</strain>
    </source>
</reference>
<proteinExistence type="predicted"/>
<gene>
    <name evidence="1" type="ORF">GCM10025863_18860</name>
</gene>
<dbReference type="EMBL" id="AP027728">
    <property type="protein sequence ID" value="BDZ39272.1"/>
    <property type="molecule type" value="Genomic_DNA"/>
</dbReference>
<organism evidence="1 2">
    <name type="scientific">Microbacterium suwonense</name>
    <dbReference type="NCBI Taxonomy" id="683047"/>
    <lineage>
        <taxon>Bacteria</taxon>
        <taxon>Bacillati</taxon>
        <taxon>Actinomycetota</taxon>
        <taxon>Actinomycetes</taxon>
        <taxon>Micrococcales</taxon>
        <taxon>Microbacteriaceae</taxon>
        <taxon>Microbacterium</taxon>
    </lineage>
</organism>
<name>A0ABN6X5K0_9MICO</name>
<dbReference type="Proteomes" id="UP001321543">
    <property type="component" value="Chromosome"/>
</dbReference>
<accession>A0ABN6X5K0</accession>
<sequence length="56" mass="6123">MSLCREARTAGAQAVTLLVRPDKYVAAVIVPGDENRIIAGLREYEAPPVLVRQEES</sequence>
<keyword evidence="2" id="KW-1185">Reference proteome</keyword>
<evidence type="ECO:0000313" key="2">
    <source>
        <dbReference type="Proteomes" id="UP001321543"/>
    </source>
</evidence>
<evidence type="ECO:0000313" key="1">
    <source>
        <dbReference type="EMBL" id="BDZ39272.1"/>
    </source>
</evidence>